<dbReference type="EMBL" id="HBUF01671111">
    <property type="protein sequence ID" value="CAG6790477.1"/>
    <property type="molecule type" value="Transcribed_RNA"/>
</dbReference>
<dbReference type="AlphaFoldDB" id="A0A8D9BWB1"/>
<accession>A0A8D9BWB1</accession>
<feature type="region of interest" description="Disordered" evidence="1">
    <location>
        <begin position="85"/>
        <end position="119"/>
    </location>
</feature>
<proteinExistence type="predicted"/>
<name>A0A8D9BWB1_9HEMI</name>
<dbReference type="EMBL" id="HBUF01671112">
    <property type="protein sequence ID" value="CAG6790479.1"/>
    <property type="molecule type" value="Transcribed_RNA"/>
</dbReference>
<keyword evidence="2" id="KW-0472">Membrane</keyword>
<keyword evidence="2" id="KW-1133">Transmembrane helix</keyword>
<evidence type="ECO:0000256" key="2">
    <source>
        <dbReference type="SAM" id="Phobius"/>
    </source>
</evidence>
<evidence type="ECO:0000256" key="1">
    <source>
        <dbReference type="SAM" id="MobiDB-lite"/>
    </source>
</evidence>
<keyword evidence="2" id="KW-0812">Transmembrane</keyword>
<feature type="compositionally biased region" description="Polar residues" evidence="1">
    <location>
        <begin position="110"/>
        <end position="119"/>
    </location>
</feature>
<reference evidence="3" key="1">
    <citation type="submission" date="2021-05" db="EMBL/GenBank/DDBJ databases">
        <authorList>
            <person name="Alioto T."/>
            <person name="Alioto T."/>
            <person name="Gomez Garrido J."/>
        </authorList>
    </citation>
    <scope>NUCLEOTIDE SEQUENCE</scope>
</reference>
<protein>
    <submittedName>
        <fullName evidence="3">Uncharacterized protein</fullName>
    </submittedName>
</protein>
<evidence type="ECO:0000313" key="3">
    <source>
        <dbReference type="EMBL" id="CAG6790479.1"/>
    </source>
</evidence>
<dbReference type="EMBL" id="HBUF01671110">
    <property type="protein sequence ID" value="CAG6790475.1"/>
    <property type="molecule type" value="Transcribed_RNA"/>
</dbReference>
<feature type="transmembrane region" description="Helical" evidence="2">
    <location>
        <begin position="6"/>
        <end position="26"/>
    </location>
</feature>
<sequence length="119" mass="13600">MIYPSLLVCCDCCLTICLFMFICCHFRNKIDFQKIEIDFKPCLVNIFIFGNGVPKMSFSGGNAVLSCYGSISPCCKLRRCFEKNRRRKSQPNQTVHNHRSRTGRPHPPEQNLQANVPGN</sequence>
<organism evidence="3">
    <name type="scientific">Cacopsylla melanoneura</name>
    <dbReference type="NCBI Taxonomy" id="428564"/>
    <lineage>
        <taxon>Eukaryota</taxon>
        <taxon>Metazoa</taxon>
        <taxon>Ecdysozoa</taxon>
        <taxon>Arthropoda</taxon>
        <taxon>Hexapoda</taxon>
        <taxon>Insecta</taxon>
        <taxon>Pterygota</taxon>
        <taxon>Neoptera</taxon>
        <taxon>Paraneoptera</taxon>
        <taxon>Hemiptera</taxon>
        <taxon>Sternorrhyncha</taxon>
        <taxon>Psylloidea</taxon>
        <taxon>Psyllidae</taxon>
        <taxon>Psyllinae</taxon>
        <taxon>Cacopsylla</taxon>
    </lineage>
</organism>